<name>A0ABP8C6X0_9ACTN</name>
<dbReference type="CDD" id="cd03255">
    <property type="entry name" value="ABC_MJ0796_LolCDE_FtsE"/>
    <property type="match status" value="1"/>
</dbReference>
<dbReference type="InterPro" id="IPR027417">
    <property type="entry name" value="P-loop_NTPase"/>
</dbReference>
<dbReference type="InterPro" id="IPR017871">
    <property type="entry name" value="ABC_transporter-like_CS"/>
</dbReference>
<dbReference type="PROSITE" id="PS00211">
    <property type="entry name" value="ABC_TRANSPORTER_1"/>
    <property type="match status" value="1"/>
</dbReference>
<dbReference type="SMART" id="SM00382">
    <property type="entry name" value="AAA"/>
    <property type="match status" value="1"/>
</dbReference>
<reference evidence="6" key="1">
    <citation type="journal article" date="2019" name="Int. J. Syst. Evol. Microbiol.">
        <title>The Global Catalogue of Microorganisms (GCM) 10K type strain sequencing project: providing services to taxonomists for standard genome sequencing and annotation.</title>
        <authorList>
            <consortium name="The Broad Institute Genomics Platform"/>
            <consortium name="The Broad Institute Genome Sequencing Center for Infectious Disease"/>
            <person name="Wu L."/>
            <person name="Ma J."/>
        </authorList>
    </citation>
    <scope>NUCLEOTIDE SEQUENCE [LARGE SCALE GENOMIC DNA]</scope>
    <source>
        <strain evidence="6">JCM 17440</strain>
    </source>
</reference>
<evidence type="ECO:0000256" key="1">
    <source>
        <dbReference type="ARBA" id="ARBA00022448"/>
    </source>
</evidence>
<keyword evidence="3 5" id="KW-0067">ATP-binding</keyword>
<evidence type="ECO:0000313" key="6">
    <source>
        <dbReference type="Proteomes" id="UP001501710"/>
    </source>
</evidence>
<dbReference type="InterPro" id="IPR003593">
    <property type="entry name" value="AAA+_ATPase"/>
</dbReference>
<dbReference type="PANTHER" id="PTHR24220:SF86">
    <property type="entry name" value="ABC TRANSPORTER ABCH.1"/>
    <property type="match status" value="1"/>
</dbReference>
<evidence type="ECO:0000259" key="4">
    <source>
        <dbReference type="PROSITE" id="PS50893"/>
    </source>
</evidence>
<gene>
    <name evidence="5" type="ORF">GCM10022254_39150</name>
</gene>
<dbReference type="PANTHER" id="PTHR24220">
    <property type="entry name" value="IMPORT ATP-BINDING PROTEIN"/>
    <property type="match status" value="1"/>
</dbReference>
<accession>A0ABP8C6X0</accession>
<dbReference type="GO" id="GO:0005524">
    <property type="term" value="F:ATP binding"/>
    <property type="evidence" value="ECO:0007669"/>
    <property type="project" value="UniProtKB-KW"/>
</dbReference>
<evidence type="ECO:0000256" key="3">
    <source>
        <dbReference type="ARBA" id="ARBA00022840"/>
    </source>
</evidence>
<evidence type="ECO:0000313" key="5">
    <source>
        <dbReference type="EMBL" id="GAA4234368.1"/>
    </source>
</evidence>
<feature type="domain" description="ABC transporter" evidence="4">
    <location>
        <begin position="5"/>
        <end position="227"/>
    </location>
</feature>
<dbReference type="Proteomes" id="UP001501710">
    <property type="component" value="Unassembled WGS sequence"/>
</dbReference>
<dbReference type="InterPro" id="IPR017911">
    <property type="entry name" value="MacB-like_ATP-bd"/>
</dbReference>
<keyword evidence="6" id="KW-1185">Reference proteome</keyword>
<sequence length="228" mass="24939">MPPVIEFTRIGRTYPGPPPVTALKGVNLVVRRGEYVSVVGPSGSGKSTFLNLIGMLDRPTTGTYRFDGIETSGLREKQRTALRGRRIGFVFQAFHLLPHRNAAENVMLSQLYVGVNRKERRRHATAMLDKVGLSHRATALTSQMSGGERQRVAIARALVNEPSLLLCDEPTGNLDSKTAHEVMSLIESLHASGLTVLLVTHDESLAARALRTVMIRDGSLTESIGETR</sequence>
<organism evidence="5 6">
    <name type="scientific">Actinomadura meridiana</name>
    <dbReference type="NCBI Taxonomy" id="559626"/>
    <lineage>
        <taxon>Bacteria</taxon>
        <taxon>Bacillati</taxon>
        <taxon>Actinomycetota</taxon>
        <taxon>Actinomycetes</taxon>
        <taxon>Streptosporangiales</taxon>
        <taxon>Thermomonosporaceae</taxon>
        <taxon>Actinomadura</taxon>
    </lineage>
</organism>
<evidence type="ECO:0000256" key="2">
    <source>
        <dbReference type="ARBA" id="ARBA00022741"/>
    </source>
</evidence>
<dbReference type="SUPFAM" id="SSF52540">
    <property type="entry name" value="P-loop containing nucleoside triphosphate hydrolases"/>
    <property type="match status" value="1"/>
</dbReference>
<dbReference type="EMBL" id="BAABAS010000007">
    <property type="protein sequence ID" value="GAA4234368.1"/>
    <property type="molecule type" value="Genomic_DNA"/>
</dbReference>
<keyword evidence="1" id="KW-0813">Transport</keyword>
<dbReference type="Gene3D" id="3.40.50.300">
    <property type="entry name" value="P-loop containing nucleotide triphosphate hydrolases"/>
    <property type="match status" value="1"/>
</dbReference>
<dbReference type="PROSITE" id="PS50893">
    <property type="entry name" value="ABC_TRANSPORTER_2"/>
    <property type="match status" value="1"/>
</dbReference>
<dbReference type="Pfam" id="PF00005">
    <property type="entry name" value="ABC_tran"/>
    <property type="match status" value="1"/>
</dbReference>
<dbReference type="InterPro" id="IPR003439">
    <property type="entry name" value="ABC_transporter-like_ATP-bd"/>
</dbReference>
<comment type="caution">
    <text evidence="5">The sequence shown here is derived from an EMBL/GenBank/DDBJ whole genome shotgun (WGS) entry which is preliminary data.</text>
</comment>
<dbReference type="InterPro" id="IPR015854">
    <property type="entry name" value="ABC_transpr_LolD-like"/>
</dbReference>
<protein>
    <submittedName>
        <fullName evidence="5">ABC transporter ATP-binding protein</fullName>
    </submittedName>
</protein>
<proteinExistence type="predicted"/>
<keyword evidence="2" id="KW-0547">Nucleotide-binding</keyword>